<keyword evidence="1" id="KW-0812">Transmembrane</keyword>
<feature type="transmembrane region" description="Helical" evidence="1">
    <location>
        <begin position="31"/>
        <end position="48"/>
    </location>
</feature>
<accession>A0A1U7PI07</accession>
<reference evidence="3" key="1">
    <citation type="submission" date="2017-01" db="EMBL/GenBank/DDBJ databases">
        <authorList>
            <person name="Varghese N."/>
            <person name="Submissions S."/>
        </authorList>
    </citation>
    <scope>NUCLEOTIDE SEQUENCE [LARGE SCALE GENOMIC DNA]</scope>
    <source>
        <strain evidence="3">MNA4</strain>
    </source>
</reference>
<protein>
    <submittedName>
        <fullName evidence="2">Uncharacterized protein</fullName>
    </submittedName>
</protein>
<gene>
    <name evidence="2" type="ORF">SAMN05428946_0659</name>
</gene>
<keyword evidence="1" id="KW-1133">Transmembrane helix</keyword>
<keyword evidence="3" id="KW-1185">Reference proteome</keyword>
<dbReference type="RefSeq" id="WP_144264277.1">
    <property type="nucleotide sequence ID" value="NZ_FTPL01000001.1"/>
</dbReference>
<dbReference type="OrthoDB" id="2988908at2"/>
<dbReference type="EMBL" id="FTPL01000001">
    <property type="protein sequence ID" value="SIT70871.1"/>
    <property type="molecule type" value="Genomic_DNA"/>
</dbReference>
<feature type="transmembrane region" description="Helical" evidence="1">
    <location>
        <begin position="55"/>
        <end position="77"/>
    </location>
</feature>
<proteinExistence type="predicted"/>
<dbReference type="AlphaFoldDB" id="A0A1U7PI07"/>
<dbReference type="STRING" id="550447.SAMN05428946_0659"/>
<feature type="transmembrane region" description="Helical" evidence="1">
    <location>
        <begin position="83"/>
        <end position="102"/>
    </location>
</feature>
<sequence length="234" mass="25376">MSGFILPMVVASAAVLLRGMAKRGWGAGLAAGFTLAGAFILLYAKFVIGDQFLSWAVRLPSLFLLLSGGIWMLILGVRRKAPPSSVMLILAIALFSFLLPGLDETEKYVHQEKEFQEVASFIFDSIDAGNISIGDEFPASPGEIPETVNPVLSDETLLMLNKLHRRAGIYRIIAADHDVVYFTRGAVFQSISGIAITRNSKDPVADAALHARYFDGAITYDPLGDGAYEFFDGL</sequence>
<organism evidence="2 3">
    <name type="scientific">Edaphobacillus lindanitolerans</name>
    <dbReference type="NCBI Taxonomy" id="550447"/>
    <lineage>
        <taxon>Bacteria</taxon>
        <taxon>Bacillati</taxon>
        <taxon>Bacillota</taxon>
        <taxon>Bacilli</taxon>
        <taxon>Bacillales</taxon>
        <taxon>Bacillaceae</taxon>
        <taxon>Edaphobacillus</taxon>
    </lineage>
</organism>
<name>A0A1U7PI07_9BACI</name>
<evidence type="ECO:0000313" key="2">
    <source>
        <dbReference type="EMBL" id="SIT70871.1"/>
    </source>
</evidence>
<keyword evidence="1" id="KW-0472">Membrane</keyword>
<evidence type="ECO:0000256" key="1">
    <source>
        <dbReference type="SAM" id="Phobius"/>
    </source>
</evidence>
<dbReference type="Proteomes" id="UP000187550">
    <property type="component" value="Unassembled WGS sequence"/>
</dbReference>
<evidence type="ECO:0000313" key="3">
    <source>
        <dbReference type="Proteomes" id="UP000187550"/>
    </source>
</evidence>